<feature type="compositionally biased region" description="Polar residues" evidence="1">
    <location>
        <begin position="1"/>
        <end position="15"/>
    </location>
</feature>
<dbReference type="EMBL" id="OZ075135">
    <property type="protein sequence ID" value="CAL4999578.1"/>
    <property type="molecule type" value="Genomic_DNA"/>
</dbReference>
<dbReference type="PANTHER" id="PTHR33086:SF96">
    <property type="entry name" value="DUF1618 DOMAIN-CONTAINING PROTEIN"/>
    <property type="match status" value="1"/>
</dbReference>
<dbReference type="InterPro" id="IPR011676">
    <property type="entry name" value="DUF1618"/>
</dbReference>
<reference evidence="3 4" key="2">
    <citation type="submission" date="2024-10" db="EMBL/GenBank/DDBJ databases">
        <authorList>
            <person name="Ryan C."/>
        </authorList>
    </citation>
    <scope>NUCLEOTIDE SEQUENCE [LARGE SCALE GENOMIC DNA]</scope>
</reference>
<evidence type="ECO:0000313" key="3">
    <source>
        <dbReference type="EMBL" id="CAL4999578.1"/>
    </source>
</evidence>
<evidence type="ECO:0000259" key="2">
    <source>
        <dbReference type="Pfam" id="PF07762"/>
    </source>
</evidence>
<dbReference type="AlphaFoldDB" id="A0ABC9BDH2"/>
<feature type="domain" description="DUF1618" evidence="2">
    <location>
        <begin position="265"/>
        <end position="386"/>
    </location>
</feature>
<sequence length="485" mass="53879">MSPTRGRNSNSYGRSQRNRSGDSIQLAAATAAHFQAIRQPQSHRCRRSGAHLHPQIILRWRRRRAASPPRTPPPRSSWVILGSIPRVVQRGGGDGEAADLSLALAAPPRVSRLTVSQRVFPDRPTAQNFPFVLAADPSVLLLLSALLPAPRTRVDIDRPGNQSFQWRDYDSRFFVLDATTGSAFRLPDPEPQEPIEHQALLGILARPGGGYMVAELLPVFGEDTADLRCYSSDVGEWVDKSVHYPLPPRPLEPICTLAHAGRLWWVDYSWGIITSDPFADAPVLRFVPLPRPCVLEYKEAPGVLDKFRYVGVSAGKLRFVDTYRRGGAPTKVTVWTLPDADATEWKLEHEANFADIGADDSYKATGLPKKVPVLALIHPHNPAVVYFFLEGHLLGVDVPARKVVECDRYHLVAPPRDYPIANRFIRAWELPESVSTDLGNWPSDIGSTEPAEVPSYQRRRGDYDLVGNSRISPKLLTGAMMFAHV</sequence>
<evidence type="ECO:0000313" key="4">
    <source>
        <dbReference type="Proteomes" id="UP001497457"/>
    </source>
</evidence>
<dbReference type="PANTHER" id="PTHR33086">
    <property type="entry name" value="OS05G0468200 PROTEIN-RELATED"/>
    <property type="match status" value="1"/>
</dbReference>
<protein>
    <recommendedName>
        <fullName evidence="2">DUF1618 domain-containing protein</fullName>
    </recommendedName>
</protein>
<feature type="region of interest" description="Disordered" evidence="1">
    <location>
        <begin position="1"/>
        <end position="23"/>
    </location>
</feature>
<proteinExistence type="predicted"/>
<dbReference type="Pfam" id="PF07762">
    <property type="entry name" value="DUF1618"/>
    <property type="match status" value="1"/>
</dbReference>
<name>A0ABC9BDH2_9POAL</name>
<gene>
    <name evidence="3" type="ORF">URODEC1_LOCUS64420</name>
</gene>
<accession>A0ABC9BDH2</accession>
<reference evidence="4" key="1">
    <citation type="submission" date="2024-06" db="EMBL/GenBank/DDBJ databases">
        <authorList>
            <person name="Ryan C."/>
        </authorList>
    </citation>
    <scope>NUCLEOTIDE SEQUENCE [LARGE SCALE GENOMIC DNA]</scope>
</reference>
<organism evidence="3 4">
    <name type="scientific">Urochloa decumbens</name>
    <dbReference type="NCBI Taxonomy" id="240449"/>
    <lineage>
        <taxon>Eukaryota</taxon>
        <taxon>Viridiplantae</taxon>
        <taxon>Streptophyta</taxon>
        <taxon>Embryophyta</taxon>
        <taxon>Tracheophyta</taxon>
        <taxon>Spermatophyta</taxon>
        <taxon>Magnoliopsida</taxon>
        <taxon>Liliopsida</taxon>
        <taxon>Poales</taxon>
        <taxon>Poaceae</taxon>
        <taxon>PACMAD clade</taxon>
        <taxon>Panicoideae</taxon>
        <taxon>Panicodae</taxon>
        <taxon>Paniceae</taxon>
        <taxon>Melinidinae</taxon>
        <taxon>Urochloa</taxon>
    </lineage>
</organism>
<evidence type="ECO:0000256" key="1">
    <source>
        <dbReference type="SAM" id="MobiDB-lite"/>
    </source>
</evidence>
<dbReference type="Proteomes" id="UP001497457">
    <property type="component" value="Chromosome 25rd"/>
</dbReference>
<keyword evidence="4" id="KW-1185">Reference proteome</keyword>